<feature type="signal peptide" evidence="14">
    <location>
        <begin position="1"/>
        <end position="19"/>
    </location>
</feature>
<dbReference type="PANTHER" id="PTHR10127:SF780">
    <property type="entry name" value="METALLOENDOPEPTIDASE"/>
    <property type="match status" value="1"/>
</dbReference>
<evidence type="ECO:0000256" key="13">
    <source>
        <dbReference type="PROSITE-ProRule" id="PRU01211"/>
    </source>
</evidence>
<evidence type="ECO:0000256" key="7">
    <source>
        <dbReference type="ARBA" id="ARBA00022833"/>
    </source>
</evidence>
<feature type="binding site" evidence="13">
    <location>
        <position position="200"/>
    </location>
    <ligand>
        <name>Zn(2+)</name>
        <dbReference type="ChEBI" id="CHEBI:29105"/>
        <note>catalytic</note>
    </ligand>
</feature>
<feature type="domain" description="MAM" evidence="16">
    <location>
        <begin position="429"/>
        <end position="589"/>
    </location>
</feature>
<evidence type="ECO:0000256" key="10">
    <source>
        <dbReference type="ARBA" id="ARBA00023136"/>
    </source>
</evidence>
<dbReference type="PROSITE" id="PS50060">
    <property type="entry name" value="MAM_2"/>
    <property type="match status" value="1"/>
</dbReference>
<sequence>MGRFKFFASILLCAVLTSSSPVGHQSSSYQRTILGHDDKDQLFGDDTILDHIVKVNKGNDVNKYEADIVLSPDDNVDLSNDGDVDGSGIGLRKKRNAARDRKKLWVTRVIPYKYDSGLPDSFKSTIQEAMAEFENKTCLKFVQRSSEALFINIIHKPGCWSSVGRQYWMSGVGQRLSLGSGCNHKGTIMHELMHAAGFWHEQSRPDRNLYVEREIGGKMRDPGNKVDCPSLCKEKKKNDAYNFNKYSHRDIDRLKVPYDFDSIMHYGRKSFSKNGKETIRSILDPNRPLGQRNGFTEFDVHEINSLYDCAASGSWSTWSEFGPCSTKCKKTRQRFCSSSDVAKDCPGADQYGVQQEQVKCTDKECFAPIDGHWGRWSSWGLCSTECGFGTQTRTRSCDDPPPRYGGKQCAGSSKDSQACKQKSCGIGPYDCEFDFDGICHWKIDDSNPSGFTWERNSGRTPSSSTGPSTDHTSGPGHYLYAETSGIARGDKAQLVSRTFPATTGRCMTFWYHMYGSGMGELNVYVNITGTKLKVWSMSGDQGDEWKMARVTLVSKSFQYQVIFEAVRGSSFRSDIALDDISFKGYPCHISLYLITYIDISLNGESIKHTDTFKYLGVVLDGTLSFNDHVDYVRIKVSEILVEAVGCYLDKVSARALPSLVKNFRGHIDWYHIDKTIADCAKEVQNQGFEVFGVQFYGECWSASGKPNETEYNKYGVAPPEDCWEGVGKHSTNFVYKIV</sequence>
<feature type="domain" description="Peptidase M12A" evidence="17">
    <location>
        <begin position="96"/>
        <end position="310"/>
    </location>
</feature>
<dbReference type="InterPro" id="IPR013320">
    <property type="entry name" value="ConA-like_dom_sf"/>
</dbReference>
<keyword evidence="7 13" id="KW-0862">Zinc</keyword>
<dbReference type="CDD" id="cd04280">
    <property type="entry name" value="ZnMc_astacin_like"/>
    <property type="match status" value="1"/>
</dbReference>
<dbReference type="SUPFAM" id="SSF82895">
    <property type="entry name" value="TSP-1 type 1 repeat"/>
    <property type="match status" value="1"/>
</dbReference>
<dbReference type="PROSITE" id="PS50092">
    <property type="entry name" value="TSP1"/>
    <property type="match status" value="2"/>
</dbReference>
<feature type="binding site" evidence="13">
    <location>
        <position position="190"/>
    </location>
    <ligand>
        <name>Zn(2+)</name>
        <dbReference type="ChEBI" id="CHEBI:29105"/>
        <note>catalytic</note>
    </ligand>
</feature>
<dbReference type="CDD" id="cd06263">
    <property type="entry name" value="MAM"/>
    <property type="match status" value="1"/>
</dbReference>
<comment type="caution">
    <text evidence="18">The sequence shown here is derived from an EMBL/GenBank/DDBJ whole genome shotgun (WGS) entry which is preliminary data.</text>
</comment>
<dbReference type="InterPro" id="IPR006026">
    <property type="entry name" value="Peptidase_Metallo"/>
</dbReference>
<keyword evidence="11" id="KW-1015">Disulfide bond</keyword>
<keyword evidence="19" id="KW-1185">Reference proteome</keyword>
<evidence type="ECO:0000313" key="19">
    <source>
        <dbReference type="Proteomes" id="UP000225706"/>
    </source>
</evidence>
<dbReference type="PROSITE" id="PS51864">
    <property type="entry name" value="ASTACIN"/>
    <property type="match status" value="1"/>
</dbReference>
<evidence type="ECO:0000256" key="1">
    <source>
        <dbReference type="ARBA" id="ARBA00004167"/>
    </source>
</evidence>
<protein>
    <recommendedName>
        <fullName evidence="14">Metalloendopeptidase</fullName>
        <ecNumber evidence="14">3.4.24.-</ecNumber>
    </recommendedName>
</protein>
<keyword evidence="8" id="KW-1133">Transmembrane helix</keyword>
<comment type="cofactor">
    <cofactor evidence="13 14">
        <name>Zn(2+)</name>
        <dbReference type="ChEBI" id="CHEBI:29105"/>
    </cofactor>
    <text evidence="13 14">Binds 1 zinc ion per subunit.</text>
</comment>
<evidence type="ECO:0000256" key="5">
    <source>
        <dbReference type="ARBA" id="ARBA00022737"/>
    </source>
</evidence>
<dbReference type="Gene3D" id="2.60.120.200">
    <property type="match status" value="1"/>
</dbReference>
<dbReference type="GO" id="GO:0016020">
    <property type="term" value="C:membrane"/>
    <property type="evidence" value="ECO:0007669"/>
    <property type="project" value="UniProtKB-SubCell"/>
</dbReference>
<evidence type="ECO:0000259" key="16">
    <source>
        <dbReference type="PROSITE" id="PS50060"/>
    </source>
</evidence>
<gene>
    <name evidence="18" type="primary">hcea</name>
    <name evidence="18" type="ORF">AWC38_SpisGene9771</name>
</gene>
<evidence type="ECO:0000256" key="4">
    <source>
        <dbReference type="ARBA" id="ARBA00022723"/>
    </source>
</evidence>
<dbReference type="InterPro" id="IPR000998">
    <property type="entry name" value="MAM_dom"/>
</dbReference>
<keyword evidence="4 13" id="KW-0479">Metal-binding</keyword>
<evidence type="ECO:0000313" key="18">
    <source>
        <dbReference type="EMBL" id="PFX25578.1"/>
    </source>
</evidence>
<dbReference type="AlphaFoldDB" id="A0A2B4SAH4"/>
<dbReference type="InterPro" id="IPR001506">
    <property type="entry name" value="Peptidase_M12A"/>
</dbReference>
<keyword evidence="2 13" id="KW-0645">Protease</keyword>
<comment type="caution">
    <text evidence="13">Lacks conserved residue(s) required for the propagation of feature annotation.</text>
</comment>
<dbReference type="OrthoDB" id="5974699at2759"/>
<dbReference type="GO" id="GO:0008270">
    <property type="term" value="F:zinc ion binding"/>
    <property type="evidence" value="ECO:0007669"/>
    <property type="project" value="UniProtKB-UniRule"/>
</dbReference>
<keyword evidence="5" id="KW-0677">Repeat</keyword>
<feature type="binding site" evidence="13">
    <location>
        <position position="194"/>
    </location>
    <ligand>
        <name>Zn(2+)</name>
        <dbReference type="ChEBI" id="CHEBI:29105"/>
        <note>catalytic</note>
    </ligand>
</feature>
<dbReference type="SUPFAM" id="SSF55486">
    <property type="entry name" value="Metalloproteases ('zincins'), catalytic domain"/>
    <property type="match status" value="1"/>
</dbReference>
<dbReference type="GO" id="GO:0006508">
    <property type="term" value="P:proteolysis"/>
    <property type="evidence" value="ECO:0007669"/>
    <property type="project" value="UniProtKB-KW"/>
</dbReference>
<dbReference type="InterPro" id="IPR024079">
    <property type="entry name" value="MetalloPept_cat_dom_sf"/>
</dbReference>
<dbReference type="Gene3D" id="3.40.390.10">
    <property type="entry name" value="Collagenase (Catalytic Domain)"/>
    <property type="match status" value="1"/>
</dbReference>
<keyword evidence="3" id="KW-0812">Transmembrane</keyword>
<dbReference type="SMART" id="SM00209">
    <property type="entry name" value="TSP1"/>
    <property type="match status" value="2"/>
</dbReference>
<dbReference type="PRINTS" id="PR00020">
    <property type="entry name" value="MAMDOMAIN"/>
</dbReference>
<accession>A0A2B4SAH4</accession>
<dbReference type="FunFam" id="2.20.100.10:FF:000007">
    <property type="entry name" value="Thrombospondin 1"/>
    <property type="match status" value="1"/>
</dbReference>
<evidence type="ECO:0000256" key="14">
    <source>
        <dbReference type="RuleBase" id="RU361183"/>
    </source>
</evidence>
<evidence type="ECO:0000256" key="11">
    <source>
        <dbReference type="ARBA" id="ARBA00023157"/>
    </source>
</evidence>
<keyword evidence="10" id="KW-0472">Membrane</keyword>
<name>A0A2B4SAH4_STYPI</name>
<evidence type="ECO:0000256" key="12">
    <source>
        <dbReference type="ARBA" id="ARBA00023180"/>
    </source>
</evidence>
<feature type="chain" id="PRO_5011833267" description="Metalloendopeptidase" evidence="14">
    <location>
        <begin position="20"/>
        <end position="738"/>
    </location>
</feature>
<keyword evidence="9 13" id="KW-0482">Metalloprotease</keyword>
<dbReference type="SUPFAM" id="SSF49899">
    <property type="entry name" value="Concanavalin A-like lectins/glucanases"/>
    <property type="match status" value="1"/>
</dbReference>
<dbReference type="InterPro" id="IPR000884">
    <property type="entry name" value="TSP1_rpt"/>
</dbReference>
<dbReference type="InterPro" id="IPR034035">
    <property type="entry name" value="Astacin-like_dom"/>
</dbReference>
<evidence type="ECO:0000259" key="17">
    <source>
        <dbReference type="PROSITE" id="PS51864"/>
    </source>
</evidence>
<dbReference type="SMART" id="SM00235">
    <property type="entry name" value="ZnMc"/>
    <property type="match status" value="1"/>
</dbReference>
<dbReference type="PROSITE" id="PS00740">
    <property type="entry name" value="MAM_1"/>
    <property type="match status" value="1"/>
</dbReference>
<reference evidence="19" key="1">
    <citation type="journal article" date="2017" name="bioRxiv">
        <title>Comparative analysis of the genomes of Stylophora pistillata and Acropora digitifera provides evidence for extensive differences between species of corals.</title>
        <authorList>
            <person name="Voolstra C.R."/>
            <person name="Li Y."/>
            <person name="Liew Y.J."/>
            <person name="Baumgarten S."/>
            <person name="Zoccola D."/>
            <person name="Flot J.-F."/>
            <person name="Tambutte S."/>
            <person name="Allemand D."/>
            <person name="Aranda M."/>
        </authorList>
    </citation>
    <scope>NUCLEOTIDE SEQUENCE [LARGE SCALE GENOMIC DNA]</scope>
</reference>
<keyword evidence="6 13" id="KW-0378">Hydrolase</keyword>
<dbReference type="PANTHER" id="PTHR10127">
    <property type="entry name" value="DISCOIDIN, CUB, EGF, LAMININ , AND ZINC METALLOPROTEASE DOMAIN CONTAINING"/>
    <property type="match status" value="1"/>
</dbReference>
<dbReference type="GO" id="GO:0004222">
    <property type="term" value="F:metalloendopeptidase activity"/>
    <property type="evidence" value="ECO:0007669"/>
    <property type="project" value="UniProtKB-UniRule"/>
</dbReference>
<dbReference type="Proteomes" id="UP000225706">
    <property type="component" value="Unassembled WGS sequence"/>
</dbReference>
<keyword evidence="14" id="KW-0732">Signal</keyword>
<evidence type="ECO:0000256" key="6">
    <source>
        <dbReference type="ARBA" id="ARBA00022801"/>
    </source>
</evidence>
<dbReference type="InterPro" id="IPR036383">
    <property type="entry name" value="TSP1_rpt_sf"/>
</dbReference>
<evidence type="ECO:0000256" key="9">
    <source>
        <dbReference type="ARBA" id="ARBA00023049"/>
    </source>
</evidence>
<feature type="compositionally biased region" description="Low complexity" evidence="15">
    <location>
        <begin position="458"/>
        <end position="474"/>
    </location>
</feature>
<dbReference type="SMART" id="SM00137">
    <property type="entry name" value="MAM"/>
    <property type="match status" value="1"/>
</dbReference>
<feature type="region of interest" description="Disordered" evidence="15">
    <location>
        <begin position="451"/>
        <end position="474"/>
    </location>
</feature>
<evidence type="ECO:0000256" key="2">
    <source>
        <dbReference type="ARBA" id="ARBA00022670"/>
    </source>
</evidence>
<evidence type="ECO:0000256" key="8">
    <source>
        <dbReference type="ARBA" id="ARBA00022989"/>
    </source>
</evidence>
<dbReference type="Pfam" id="PF00629">
    <property type="entry name" value="MAM"/>
    <property type="match status" value="1"/>
</dbReference>
<dbReference type="PRINTS" id="PR01705">
    <property type="entry name" value="TSP1REPEAT"/>
</dbReference>
<dbReference type="Gene3D" id="2.20.100.10">
    <property type="entry name" value="Thrombospondin type-1 (TSP1) repeat"/>
    <property type="match status" value="1"/>
</dbReference>
<feature type="active site" evidence="13">
    <location>
        <position position="191"/>
    </location>
</feature>
<dbReference type="PRINTS" id="PR00480">
    <property type="entry name" value="ASTACIN"/>
</dbReference>
<dbReference type="Pfam" id="PF01400">
    <property type="entry name" value="Astacin"/>
    <property type="match status" value="2"/>
</dbReference>
<evidence type="ECO:0000256" key="15">
    <source>
        <dbReference type="SAM" id="MobiDB-lite"/>
    </source>
</evidence>
<organism evidence="18 19">
    <name type="scientific">Stylophora pistillata</name>
    <name type="common">Smooth cauliflower coral</name>
    <dbReference type="NCBI Taxonomy" id="50429"/>
    <lineage>
        <taxon>Eukaryota</taxon>
        <taxon>Metazoa</taxon>
        <taxon>Cnidaria</taxon>
        <taxon>Anthozoa</taxon>
        <taxon>Hexacorallia</taxon>
        <taxon>Scleractinia</taxon>
        <taxon>Astrocoeniina</taxon>
        <taxon>Pocilloporidae</taxon>
        <taxon>Stylophora</taxon>
    </lineage>
</organism>
<dbReference type="EMBL" id="LSMT01000147">
    <property type="protein sequence ID" value="PFX25578.1"/>
    <property type="molecule type" value="Genomic_DNA"/>
</dbReference>
<keyword evidence="12" id="KW-0325">Glycoprotein</keyword>
<proteinExistence type="predicted"/>
<dbReference type="Pfam" id="PF00090">
    <property type="entry name" value="TSP_1"/>
    <property type="match status" value="1"/>
</dbReference>
<evidence type="ECO:0000256" key="3">
    <source>
        <dbReference type="ARBA" id="ARBA00022692"/>
    </source>
</evidence>
<comment type="subcellular location">
    <subcellularLocation>
        <location evidence="1">Membrane</location>
        <topology evidence="1">Single-pass membrane protein</topology>
    </subcellularLocation>
</comment>
<dbReference type="EC" id="3.4.24.-" evidence="14"/>